<dbReference type="PANTHER" id="PTHR33993">
    <property type="entry name" value="GLYOXALASE-RELATED"/>
    <property type="match status" value="1"/>
</dbReference>
<dbReference type="Proteomes" id="UP001321760">
    <property type="component" value="Unassembled WGS sequence"/>
</dbReference>
<dbReference type="SUPFAM" id="SSF54593">
    <property type="entry name" value="Glyoxalase/Bleomycin resistance protein/Dihydroxybiphenyl dioxygenase"/>
    <property type="match status" value="1"/>
</dbReference>
<dbReference type="EMBL" id="MU865963">
    <property type="protein sequence ID" value="KAK4445692.1"/>
    <property type="molecule type" value="Genomic_DNA"/>
</dbReference>
<evidence type="ECO:0000313" key="2">
    <source>
        <dbReference type="EMBL" id="KAK4445692.1"/>
    </source>
</evidence>
<dbReference type="PROSITE" id="PS51819">
    <property type="entry name" value="VOC"/>
    <property type="match status" value="1"/>
</dbReference>
<dbReference type="PANTHER" id="PTHR33993:SF2">
    <property type="entry name" value="VOC DOMAIN-CONTAINING PROTEIN"/>
    <property type="match status" value="1"/>
</dbReference>
<name>A0AAV9GCR9_9PEZI</name>
<feature type="domain" description="VOC" evidence="1">
    <location>
        <begin position="19"/>
        <end position="150"/>
    </location>
</feature>
<dbReference type="Gene3D" id="3.10.180.10">
    <property type="entry name" value="2,3-Dihydroxybiphenyl 1,2-Dioxygenase, domain 1"/>
    <property type="match status" value="1"/>
</dbReference>
<reference evidence="2" key="1">
    <citation type="journal article" date="2023" name="Mol. Phylogenet. Evol.">
        <title>Genome-scale phylogeny and comparative genomics of the fungal order Sordariales.</title>
        <authorList>
            <person name="Hensen N."/>
            <person name="Bonometti L."/>
            <person name="Westerberg I."/>
            <person name="Brannstrom I.O."/>
            <person name="Guillou S."/>
            <person name="Cros-Aarteil S."/>
            <person name="Calhoun S."/>
            <person name="Haridas S."/>
            <person name="Kuo A."/>
            <person name="Mondo S."/>
            <person name="Pangilinan J."/>
            <person name="Riley R."/>
            <person name="LaButti K."/>
            <person name="Andreopoulos B."/>
            <person name="Lipzen A."/>
            <person name="Chen C."/>
            <person name="Yan M."/>
            <person name="Daum C."/>
            <person name="Ng V."/>
            <person name="Clum A."/>
            <person name="Steindorff A."/>
            <person name="Ohm R.A."/>
            <person name="Martin F."/>
            <person name="Silar P."/>
            <person name="Natvig D.O."/>
            <person name="Lalanne C."/>
            <person name="Gautier V."/>
            <person name="Ament-Velasquez S.L."/>
            <person name="Kruys A."/>
            <person name="Hutchinson M.I."/>
            <person name="Powell A.J."/>
            <person name="Barry K."/>
            <person name="Miller A.N."/>
            <person name="Grigoriev I.V."/>
            <person name="Debuchy R."/>
            <person name="Gladieux P."/>
            <person name="Hiltunen Thoren M."/>
            <person name="Johannesson H."/>
        </authorList>
    </citation>
    <scope>NUCLEOTIDE SEQUENCE</scope>
    <source>
        <strain evidence="2">PSN243</strain>
    </source>
</reference>
<protein>
    <recommendedName>
        <fullName evidence="1">VOC domain-containing protein</fullName>
    </recommendedName>
</protein>
<sequence>MATVVSEYTQLLPAYPPGEIMFIDIPVSNIDRAMTFYRNVFGWQILPEFPPFPGRTEGITSHYLFQKGNVAGCFTVMSDSKDVLQAGVVQGSPKERVAFYLATENMDETLANVEKYGGTVHRKMSLYEGKWGIAAQIIDSEGNFLGVGMPPKV</sequence>
<gene>
    <name evidence="2" type="ORF">QBC34DRAFT_497428</name>
</gene>
<dbReference type="InterPro" id="IPR004360">
    <property type="entry name" value="Glyas_Fos-R_dOase_dom"/>
</dbReference>
<dbReference type="AlphaFoldDB" id="A0AAV9GCR9"/>
<dbReference type="InterPro" id="IPR052164">
    <property type="entry name" value="Anthracycline_SecMetBiosynth"/>
</dbReference>
<comment type="caution">
    <text evidence="2">The sequence shown here is derived from an EMBL/GenBank/DDBJ whole genome shotgun (WGS) entry which is preliminary data.</text>
</comment>
<keyword evidence="3" id="KW-1185">Reference proteome</keyword>
<reference evidence="2" key="2">
    <citation type="submission" date="2023-05" db="EMBL/GenBank/DDBJ databases">
        <authorList>
            <consortium name="Lawrence Berkeley National Laboratory"/>
            <person name="Steindorff A."/>
            <person name="Hensen N."/>
            <person name="Bonometti L."/>
            <person name="Westerberg I."/>
            <person name="Brannstrom I.O."/>
            <person name="Guillou S."/>
            <person name="Cros-Aarteil S."/>
            <person name="Calhoun S."/>
            <person name="Haridas S."/>
            <person name="Kuo A."/>
            <person name="Mondo S."/>
            <person name="Pangilinan J."/>
            <person name="Riley R."/>
            <person name="Labutti K."/>
            <person name="Andreopoulos B."/>
            <person name="Lipzen A."/>
            <person name="Chen C."/>
            <person name="Yanf M."/>
            <person name="Daum C."/>
            <person name="Ng V."/>
            <person name="Clum A."/>
            <person name="Ohm R."/>
            <person name="Martin F."/>
            <person name="Silar P."/>
            <person name="Natvig D."/>
            <person name="Lalanne C."/>
            <person name="Gautier V."/>
            <person name="Ament-Velasquez S.L."/>
            <person name="Kruys A."/>
            <person name="Hutchinson M.I."/>
            <person name="Powell A.J."/>
            <person name="Barry K."/>
            <person name="Miller A.N."/>
            <person name="Grigoriev I.V."/>
            <person name="Debuchy R."/>
            <person name="Gladieux P."/>
            <person name="Thoren M.H."/>
            <person name="Johannesson H."/>
        </authorList>
    </citation>
    <scope>NUCLEOTIDE SEQUENCE</scope>
    <source>
        <strain evidence="2">PSN243</strain>
    </source>
</reference>
<accession>A0AAV9GCR9</accession>
<proteinExistence type="predicted"/>
<evidence type="ECO:0000313" key="3">
    <source>
        <dbReference type="Proteomes" id="UP001321760"/>
    </source>
</evidence>
<evidence type="ECO:0000259" key="1">
    <source>
        <dbReference type="PROSITE" id="PS51819"/>
    </source>
</evidence>
<dbReference type="InterPro" id="IPR037523">
    <property type="entry name" value="VOC_core"/>
</dbReference>
<organism evidence="2 3">
    <name type="scientific">Podospora aff. communis PSN243</name>
    <dbReference type="NCBI Taxonomy" id="3040156"/>
    <lineage>
        <taxon>Eukaryota</taxon>
        <taxon>Fungi</taxon>
        <taxon>Dikarya</taxon>
        <taxon>Ascomycota</taxon>
        <taxon>Pezizomycotina</taxon>
        <taxon>Sordariomycetes</taxon>
        <taxon>Sordariomycetidae</taxon>
        <taxon>Sordariales</taxon>
        <taxon>Podosporaceae</taxon>
        <taxon>Podospora</taxon>
    </lineage>
</organism>
<dbReference type="Pfam" id="PF00903">
    <property type="entry name" value="Glyoxalase"/>
    <property type="match status" value="1"/>
</dbReference>
<dbReference type="InterPro" id="IPR029068">
    <property type="entry name" value="Glyas_Bleomycin-R_OHBP_Dase"/>
</dbReference>